<protein>
    <recommendedName>
        <fullName evidence="4">Translocon-associated protein subunit gamma</fullName>
    </recommendedName>
    <alternativeName>
        <fullName evidence="9">Signal sequence receptor subunit gamma</fullName>
    </alternativeName>
</protein>
<comment type="function">
    <text evidence="1">TRAP proteins are part of a complex whose function is to bind calcium to the ER membrane and thereby regulate the retention of ER resident proteins.</text>
</comment>
<evidence type="ECO:0000256" key="6">
    <source>
        <dbReference type="ARBA" id="ARBA00022824"/>
    </source>
</evidence>
<dbReference type="PANTHER" id="PTHR13399:SF2">
    <property type="entry name" value="TRANSLOCON-ASSOCIATED PROTEIN SUBUNIT GAMMA"/>
    <property type="match status" value="1"/>
</dbReference>
<dbReference type="GO" id="GO:0005789">
    <property type="term" value="C:endoplasmic reticulum membrane"/>
    <property type="evidence" value="ECO:0007669"/>
    <property type="project" value="UniProtKB-SubCell"/>
</dbReference>
<evidence type="ECO:0000256" key="5">
    <source>
        <dbReference type="ARBA" id="ARBA00022692"/>
    </source>
</evidence>
<evidence type="ECO:0000313" key="11">
    <source>
        <dbReference type="EMBL" id="ACO13051.1"/>
    </source>
</evidence>
<reference evidence="11" key="1">
    <citation type="submission" date="2009-06" db="EMBL/GenBank/DDBJ databases">
        <title>Lepeophtheirus salmonis ESTs and full-length cDNAs.</title>
        <authorList>
            <person name="Yasuike M."/>
            <person name="von Schalburg K."/>
            <person name="Cooper G."/>
            <person name="Leong J."/>
            <person name="Jones S.R.M."/>
            <person name="Koop B.F."/>
        </authorList>
    </citation>
    <scope>NUCLEOTIDE SEQUENCE</scope>
    <source>
        <strain evidence="11">Pacific form</strain>
        <tissue evidence="11">Whole</tissue>
    </source>
</reference>
<dbReference type="EMBL" id="BT120964">
    <property type="protein sequence ID" value="ADD37894.1"/>
    <property type="molecule type" value="mRNA"/>
</dbReference>
<dbReference type="InterPro" id="IPR009779">
    <property type="entry name" value="SSR3"/>
</dbReference>
<keyword evidence="5 10" id="KW-0812">Transmembrane</keyword>
<evidence type="ECO:0000313" key="12">
    <source>
        <dbReference type="EMBL" id="ADD37894.1"/>
    </source>
</evidence>
<dbReference type="OrthoDB" id="10059529at2759"/>
<name>C1BVJ8_LEPSM</name>
<keyword evidence="8 10" id="KW-0472">Membrane</keyword>
<evidence type="ECO:0000256" key="3">
    <source>
        <dbReference type="ARBA" id="ARBA00007990"/>
    </source>
</evidence>
<reference evidence="12" key="2">
    <citation type="submission" date="2010-03" db="EMBL/GenBank/DDBJ databases">
        <title>Atlantic Lepeophtheirus salmonis ESTs and full-length cDNAs.</title>
        <authorList>
            <person name="Yasuike M."/>
            <person name="von Schalburg K."/>
            <person name="Cooper G."/>
            <person name="Leong J."/>
            <person name="Nilsen F."/>
            <person name="Jones S.R.M."/>
            <person name="Koop B.F."/>
        </authorList>
    </citation>
    <scope>NUCLEOTIDE SEQUENCE</scope>
    <source>
        <strain evidence="12">Atlantic form</strain>
        <tissue evidence="12">Mixed tissue</tissue>
    </source>
</reference>
<proteinExistence type="evidence at transcript level"/>
<comment type="similarity">
    <text evidence="3">Belongs to the TRAP-gamma family.</text>
</comment>
<evidence type="ECO:0000256" key="4">
    <source>
        <dbReference type="ARBA" id="ARBA00022231"/>
    </source>
</evidence>
<feature type="transmembrane region" description="Helical" evidence="10">
    <location>
        <begin position="63"/>
        <end position="81"/>
    </location>
</feature>
<feature type="transmembrane region" description="Helical" evidence="10">
    <location>
        <begin position="31"/>
        <end position="51"/>
    </location>
</feature>
<keyword evidence="7 10" id="KW-1133">Transmembrane helix</keyword>
<dbReference type="GO" id="GO:0006614">
    <property type="term" value="P:SRP-dependent cotranslational protein targeting to membrane"/>
    <property type="evidence" value="ECO:0007669"/>
    <property type="project" value="InterPro"/>
</dbReference>
<sequence length="188" mass="21422">MVNTKSRTGNNKEEDLLLQDFSKNISGKCSALLYVNAFIVSGIPIWLYWRIHSLDLQGSSSNLVMLAIMTVLSTWLVSFAYRNVKHILKHKIAVKRESAVNKEMNKKFADDKKISRKEKDERILWKNNEVAEFESSTFSIFYNNSLFLAVLIFCSFYLLRGLSPQFNYIFSMGTASGIIALLSTGSQI</sequence>
<evidence type="ECO:0000256" key="9">
    <source>
        <dbReference type="ARBA" id="ARBA00030917"/>
    </source>
</evidence>
<evidence type="ECO:0000256" key="2">
    <source>
        <dbReference type="ARBA" id="ARBA00004477"/>
    </source>
</evidence>
<feature type="transmembrane region" description="Helical" evidence="10">
    <location>
        <begin position="140"/>
        <end position="159"/>
    </location>
</feature>
<comment type="subcellular location">
    <subcellularLocation>
        <location evidence="2">Endoplasmic reticulum membrane</location>
        <topology evidence="2">Multi-pass membrane protein</topology>
    </subcellularLocation>
</comment>
<accession>C1BVJ8</accession>
<dbReference type="Pfam" id="PF07074">
    <property type="entry name" value="TRAP-gamma"/>
    <property type="match status" value="1"/>
</dbReference>
<evidence type="ECO:0000256" key="1">
    <source>
        <dbReference type="ARBA" id="ARBA00002838"/>
    </source>
</evidence>
<evidence type="ECO:0000256" key="7">
    <source>
        <dbReference type="ARBA" id="ARBA00022989"/>
    </source>
</evidence>
<dbReference type="PANTHER" id="PTHR13399">
    <property type="entry name" value="TRANSLOCON-ASSOCIATED PROTEIN TRAP , GAMMA SUBUNIT"/>
    <property type="match status" value="1"/>
</dbReference>
<dbReference type="AlphaFoldDB" id="C1BVJ8"/>
<dbReference type="EMBL" id="BT078627">
    <property type="protein sequence ID" value="ACO13051.1"/>
    <property type="molecule type" value="mRNA"/>
</dbReference>
<organism evidence="11">
    <name type="scientific">Lepeophtheirus salmonis</name>
    <name type="common">Salmon louse</name>
    <name type="synonym">Caligus salmonis</name>
    <dbReference type="NCBI Taxonomy" id="72036"/>
    <lineage>
        <taxon>Eukaryota</taxon>
        <taxon>Metazoa</taxon>
        <taxon>Ecdysozoa</taxon>
        <taxon>Arthropoda</taxon>
        <taxon>Crustacea</taxon>
        <taxon>Multicrustacea</taxon>
        <taxon>Hexanauplia</taxon>
        <taxon>Copepoda</taxon>
        <taxon>Siphonostomatoida</taxon>
        <taxon>Caligidae</taxon>
        <taxon>Lepeophtheirus</taxon>
    </lineage>
</organism>
<keyword evidence="6" id="KW-0256">Endoplasmic reticulum</keyword>
<evidence type="ECO:0000256" key="8">
    <source>
        <dbReference type="ARBA" id="ARBA00023136"/>
    </source>
</evidence>
<gene>
    <name evidence="11" type="primary">SSRG</name>
</gene>
<evidence type="ECO:0000256" key="10">
    <source>
        <dbReference type="SAM" id="Phobius"/>
    </source>
</evidence>
<feature type="transmembrane region" description="Helical" evidence="10">
    <location>
        <begin position="165"/>
        <end position="184"/>
    </location>
</feature>